<gene>
    <name evidence="1" type="ORF">PHPALM_6396</name>
</gene>
<reference evidence="1 2" key="1">
    <citation type="journal article" date="2017" name="Genome Biol. Evol.">
        <title>Phytophthora megakarya and P. palmivora, closely related causal agents of cacao black pod rot, underwent increases in genome sizes and gene numbers by different mechanisms.</title>
        <authorList>
            <person name="Ali S.S."/>
            <person name="Shao J."/>
            <person name="Lary D.J."/>
            <person name="Kronmiller B."/>
            <person name="Shen D."/>
            <person name="Strem M.D."/>
            <person name="Amoako-Attah I."/>
            <person name="Akrofi A.Y."/>
            <person name="Begoude B.A."/>
            <person name="Ten Hoopen G.M."/>
            <person name="Coulibaly K."/>
            <person name="Kebe B.I."/>
            <person name="Melnick R.L."/>
            <person name="Guiltinan M.J."/>
            <person name="Tyler B.M."/>
            <person name="Meinhardt L.W."/>
            <person name="Bailey B.A."/>
        </authorList>
    </citation>
    <scope>NUCLEOTIDE SEQUENCE [LARGE SCALE GENOMIC DNA]</scope>
    <source>
        <strain evidence="2">sbr112.9</strain>
    </source>
</reference>
<protein>
    <recommendedName>
        <fullName evidence="3">FAR1 domain-containing protein</fullName>
    </recommendedName>
</protein>
<accession>A0A2P4YEX0</accession>
<keyword evidence="2" id="KW-1185">Reference proteome</keyword>
<organism evidence="1 2">
    <name type="scientific">Phytophthora palmivora</name>
    <dbReference type="NCBI Taxonomy" id="4796"/>
    <lineage>
        <taxon>Eukaryota</taxon>
        <taxon>Sar</taxon>
        <taxon>Stramenopiles</taxon>
        <taxon>Oomycota</taxon>
        <taxon>Peronosporomycetes</taxon>
        <taxon>Peronosporales</taxon>
        <taxon>Peronosporaceae</taxon>
        <taxon>Phytophthora</taxon>
    </lineage>
</organism>
<dbReference type="EMBL" id="NCKW01003457">
    <property type="protein sequence ID" value="POM76370.1"/>
    <property type="molecule type" value="Genomic_DNA"/>
</dbReference>
<sequence length="152" mass="16797">MASSSSKKIPCYGVVPSSPVNVPVQQADSTHEDFGTAYARRDNVGAEYHGSQKVIQLRCKEYAKACVFQLLVQHFSSKGQGGGNAKYVCKKLNGQQFFDKTVANEDMSCPILINVSGCDGFWKISRVKFCHNHIKHVGFQVDRLQKALSLVL</sequence>
<comment type="caution">
    <text evidence="1">The sequence shown here is derived from an EMBL/GenBank/DDBJ whole genome shotgun (WGS) entry which is preliminary data.</text>
</comment>
<dbReference type="AlphaFoldDB" id="A0A2P4YEX0"/>
<dbReference type="OrthoDB" id="119269at2759"/>
<evidence type="ECO:0000313" key="1">
    <source>
        <dbReference type="EMBL" id="POM76370.1"/>
    </source>
</evidence>
<name>A0A2P4YEX0_9STRA</name>
<evidence type="ECO:0008006" key="3">
    <source>
        <dbReference type="Google" id="ProtNLM"/>
    </source>
</evidence>
<dbReference type="Proteomes" id="UP000237271">
    <property type="component" value="Unassembled WGS sequence"/>
</dbReference>
<proteinExistence type="predicted"/>
<evidence type="ECO:0000313" key="2">
    <source>
        <dbReference type="Proteomes" id="UP000237271"/>
    </source>
</evidence>